<dbReference type="GO" id="GO:0005524">
    <property type="term" value="F:ATP binding"/>
    <property type="evidence" value="ECO:0007669"/>
    <property type="project" value="UniProtKB-KW"/>
</dbReference>
<dbReference type="InterPro" id="IPR000719">
    <property type="entry name" value="Prot_kinase_dom"/>
</dbReference>
<dbReference type="Pfam" id="PF00498">
    <property type="entry name" value="FHA"/>
    <property type="match status" value="1"/>
</dbReference>
<evidence type="ECO:0000313" key="6">
    <source>
        <dbReference type="EMBL" id="JAP50628.1"/>
    </source>
</evidence>
<dbReference type="InterPro" id="IPR000253">
    <property type="entry name" value="FHA_dom"/>
</dbReference>
<dbReference type="EMBL" id="GEEE01012597">
    <property type="protein sequence ID" value="JAP50628.1"/>
    <property type="molecule type" value="Transcribed_RNA"/>
</dbReference>
<feature type="domain" description="FHA" evidence="4">
    <location>
        <begin position="47"/>
        <end position="108"/>
    </location>
</feature>
<organism evidence="6">
    <name type="scientific">Schistocephalus solidus</name>
    <name type="common">Tapeworm</name>
    <dbReference type="NCBI Taxonomy" id="70667"/>
    <lineage>
        <taxon>Eukaryota</taxon>
        <taxon>Metazoa</taxon>
        <taxon>Spiralia</taxon>
        <taxon>Lophotrochozoa</taxon>
        <taxon>Platyhelminthes</taxon>
        <taxon>Cestoda</taxon>
        <taxon>Eucestoda</taxon>
        <taxon>Diphyllobothriidea</taxon>
        <taxon>Diphyllobothriidae</taxon>
        <taxon>Schistocephalus</taxon>
    </lineage>
</organism>
<feature type="region of interest" description="Disordered" evidence="3">
    <location>
        <begin position="469"/>
        <end position="520"/>
    </location>
</feature>
<feature type="compositionally biased region" description="Low complexity" evidence="3">
    <location>
        <begin position="471"/>
        <end position="484"/>
    </location>
</feature>
<keyword evidence="1" id="KW-0547">Nucleotide-binding</keyword>
<gene>
    <name evidence="6" type="ORF">TR127018</name>
</gene>
<dbReference type="PROSITE" id="PS50011">
    <property type="entry name" value="PROTEIN_KINASE_DOM"/>
    <property type="match status" value="1"/>
</dbReference>
<dbReference type="GO" id="GO:0004672">
    <property type="term" value="F:protein kinase activity"/>
    <property type="evidence" value="ECO:0007669"/>
    <property type="project" value="InterPro"/>
</dbReference>
<dbReference type="Gene3D" id="2.60.200.20">
    <property type="match status" value="1"/>
</dbReference>
<protein>
    <recommendedName>
        <fullName evidence="7">Serine/threonine-protein kinase Chk2</fullName>
    </recommendedName>
</protein>
<evidence type="ECO:0008006" key="7">
    <source>
        <dbReference type="Google" id="ProtNLM"/>
    </source>
</evidence>
<dbReference type="InterPro" id="IPR008984">
    <property type="entry name" value="SMAD_FHA_dom_sf"/>
</dbReference>
<dbReference type="InterPro" id="IPR011009">
    <property type="entry name" value="Kinase-like_dom_sf"/>
</dbReference>
<evidence type="ECO:0000256" key="1">
    <source>
        <dbReference type="ARBA" id="ARBA00022741"/>
    </source>
</evidence>
<reference evidence="6" key="1">
    <citation type="submission" date="2016-01" db="EMBL/GenBank/DDBJ databases">
        <title>Reference transcriptome for the parasite Schistocephalus solidus: insights into the molecular evolution of parasitism.</title>
        <authorList>
            <person name="Hebert F.O."/>
            <person name="Grambauer S."/>
            <person name="Barber I."/>
            <person name="Landry C.R."/>
            <person name="Aubin-Horth N."/>
        </authorList>
    </citation>
    <scope>NUCLEOTIDE SEQUENCE</scope>
</reference>
<dbReference type="PANTHER" id="PTHR24347">
    <property type="entry name" value="SERINE/THREONINE-PROTEIN KINASE"/>
    <property type="match status" value="1"/>
</dbReference>
<evidence type="ECO:0000259" key="5">
    <source>
        <dbReference type="PROSITE" id="PS50011"/>
    </source>
</evidence>
<dbReference type="FunFam" id="1.10.510.10:FF:000571">
    <property type="entry name" value="Maternal embryonic leucine zipper kinase"/>
    <property type="match status" value="1"/>
</dbReference>
<dbReference type="FunFam" id="3.30.200.20:FF:000255">
    <property type="entry name" value="serine/threonine-protein kinase Chk2 isoform X1"/>
    <property type="match status" value="1"/>
</dbReference>
<dbReference type="Pfam" id="PF00069">
    <property type="entry name" value="Pkinase"/>
    <property type="match status" value="1"/>
</dbReference>
<proteinExistence type="predicted"/>
<dbReference type="CDD" id="cd22666">
    <property type="entry name" value="FHA_CHK2"/>
    <property type="match status" value="1"/>
</dbReference>
<keyword evidence="2" id="KW-0067">ATP-binding</keyword>
<dbReference type="InterPro" id="IPR008271">
    <property type="entry name" value="Ser/Thr_kinase_AS"/>
</dbReference>
<dbReference type="AlphaFoldDB" id="A0A0X3PG23"/>
<dbReference type="PROSITE" id="PS00108">
    <property type="entry name" value="PROTEIN_KINASE_ST"/>
    <property type="match status" value="1"/>
</dbReference>
<dbReference type="SUPFAM" id="SSF56112">
    <property type="entry name" value="Protein kinase-like (PK-like)"/>
    <property type="match status" value="1"/>
</dbReference>
<dbReference type="SMART" id="SM00240">
    <property type="entry name" value="FHA"/>
    <property type="match status" value="1"/>
</dbReference>
<sequence>MCDLLPTQDIAECQIHEEESAVKEKPWARLLPLRGSIPALDLVKDSYTFGRDDCCDFKFSHNMFDKSAPFSAFSKLHFRIARESTSQGLLVFIHDLSSNGTFLNEAKIGKGRKQPLNNNDEIALAIKSLKCFIFSDLTSVQTEFPPEVTSKYTVCRRLGRGACGEVRLVFGRESCQKYAMKIVQKKTFSFLAKANDNLVNRVQSEVAILMRLNHPCIVRIFDVIDTDDALYMILELVEHGELFDRVVNLGQLSEDDSKFLFLQIVLATKYLHDNGITHRDLKPENILLSGPSNRCLIKVTDFGLSKFVDGNTMLRTFCGTPTYLAPEVLLTAGCGVYTSSIDVWSLGVILYICLVGYPPFTDEREDFELQQQIIGGHFDFPERFWSGISESAKDLIRQLLTVNPSNRISLKATLEHPWLSDPVIRKEVSDLMSAAGFDSGLIEGDQGSLLSAAPSVKLNGVAGCDVNSTVDENSTTNDTTPSPTHLANGDANSLLKNPPLMGKRRPECNICPSEAKKPTV</sequence>
<dbReference type="PROSITE" id="PS50006">
    <property type="entry name" value="FHA_DOMAIN"/>
    <property type="match status" value="1"/>
</dbReference>
<name>A0A0X3PG23_SCHSO</name>
<accession>A0A0X3PG23</accession>
<evidence type="ECO:0000256" key="2">
    <source>
        <dbReference type="ARBA" id="ARBA00022840"/>
    </source>
</evidence>
<feature type="domain" description="Protein kinase" evidence="5">
    <location>
        <begin position="152"/>
        <end position="419"/>
    </location>
</feature>
<dbReference type="Gene3D" id="1.10.510.10">
    <property type="entry name" value="Transferase(Phosphotransferase) domain 1"/>
    <property type="match status" value="1"/>
</dbReference>
<dbReference type="SMART" id="SM00220">
    <property type="entry name" value="S_TKc"/>
    <property type="match status" value="1"/>
</dbReference>
<evidence type="ECO:0000259" key="4">
    <source>
        <dbReference type="PROSITE" id="PS50006"/>
    </source>
</evidence>
<evidence type="ECO:0000256" key="3">
    <source>
        <dbReference type="SAM" id="MobiDB-lite"/>
    </source>
</evidence>
<dbReference type="SUPFAM" id="SSF49879">
    <property type="entry name" value="SMAD/FHA domain"/>
    <property type="match status" value="1"/>
</dbReference>